<dbReference type="EMBL" id="ML996694">
    <property type="protein sequence ID" value="KAF2400998.1"/>
    <property type="molecule type" value="Genomic_DNA"/>
</dbReference>
<dbReference type="Proteomes" id="UP000799640">
    <property type="component" value="Unassembled WGS sequence"/>
</dbReference>
<accession>A0A6G1HY71</accession>
<keyword evidence="3" id="KW-1185">Reference proteome</keyword>
<sequence length="152" mass="16732">MASGGQRVLAINNLLANYCIGLDTKDLDLLRSVFTSDAELDYSGVTAFKAVLTGADDIINKVAPTIKDRHTQHALSTQRLTFEDDGDVCLALTYFTMNGFIPDDGGGWTHTTVYGYYDDKLDQLSPGEWRISKRTIHTFHPRVTNASATTTP</sequence>
<evidence type="ECO:0000313" key="2">
    <source>
        <dbReference type="EMBL" id="KAF2400998.1"/>
    </source>
</evidence>
<organism evidence="2 3">
    <name type="scientific">Trichodelitschia bisporula</name>
    <dbReference type="NCBI Taxonomy" id="703511"/>
    <lineage>
        <taxon>Eukaryota</taxon>
        <taxon>Fungi</taxon>
        <taxon>Dikarya</taxon>
        <taxon>Ascomycota</taxon>
        <taxon>Pezizomycotina</taxon>
        <taxon>Dothideomycetes</taxon>
        <taxon>Dothideomycetes incertae sedis</taxon>
        <taxon>Phaeotrichales</taxon>
        <taxon>Phaeotrichaceae</taxon>
        <taxon>Trichodelitschia</taxon>
    </lineage>
</organism>
<dbReference type="Pfam" id="PF13577">
    <property type="entry name" value="SnoaL_4"/>
    <property type="match status" value="1"/>
</dbReference>
<dbReference type="Gene3D" id="3.10.450.50">
    <property type="match status" value="1"/>
</dbReference>
<gene>
    <name evidence="2" type="ORF">EJ06DRAFT_556457</name>
</gene>
<evidence type="ECO:0000313" key="3">
    <source>
        <dbReference type="Proteomes" id="UP000799640"/>
    </source>
</evidence>
<name>A0A6G1HY71_9PEZI</name>
<dbReference type="OrthoDB" id="2148716at2759"/>
<dbReference type="InterPro" id="IPR032710">
    <property type="entry name" value="NTF2-like_dom_sf"/>
</dbReference>
<protein>
    <recommendedName>
        <fullName evidence="1">SnoaL-like domain-containing protein</fullName>
    </recommendedName>
</protein>
<dbReference type="SUPFAM" id="SSF54427">
    <property type="entry name" value="NTF2-like"/>
    <property type="match status" value="1"/>
</dbReference>
<feature type="domain" description="SnoaL-like" evidence="1">
    <location>
        <begin position="9"/>
        <end position="135"/>
    </location>
</feature>
<evidence type="ECO:0000259" key="1">
    <source>
        <dbReference type="Pfam" id="PF13577"/>
    </source>
</evidence>
<reference evidence="2" key="1">
    <citation type="journal article" date="2020" name="Stud. Mycol.">
        <title>101 Dothideomycetes genomes: a test case for predicting lifestyles and emergence of pathogens.</title>
        <authorList>
            <person name="Haridas S."/>
            <person name="Albert R."/>
            <person name="Binder M."/>
            <person name="Bloem J."/>
            <person name="Labutti K."/>
            <person name="Salamov A."/>
            <person name="Andreopoulos B."/>
            <person name="Baker S."/>
            <person name="Barry K."/>
            <person name="Bills G."/>
            <person name="Bluhm B."/>
            <person name="Cannon C."/>
            <person name="Castanera R."/>
            <person name="Culley D."/>
            <person name="Daum C."/>
            <person name="Ezra D."/>
            <person name="Gonzalez J."/>
            <person name="Henrissat B."/>
            <person name="Kuo A."/>
            <person name="Liang C."/>
            <person name="Lipzen A."/>
            <person name="Lutzoni F."/>
            <person name="Magnuson J."/>
            <person name="Mondo S."/>
            <person name="Nolan M."/>
            <person name="Ohm R."/>
            <person name="Pangilinan J."/>
            <person name="Park H.-J."/>
            <person name="Ramirez L."/>
            <person name="Alfaro M."/>
            <person name="Sun H."/>
            <person name="Tritt A."/>
            <person name="Yoshinaga Y."/>
            <person name="Zwiers L.-H."/>
            <person name="Turgeon B."/>
            <person name="Goodwin S."/>
            <person name="Spatafora J."/>
            <person name="Crous P."/>
            <person name="Grigoriev I."/>
        </authorList>
    </citation>
    <scope>NUCLEOTIDE SEQUENCE</scope>
    <source>
        <strain evidence="2">CBS 262.69</strain>
    </source>
</reference>
<dbReference type="AlphaFoldDB" id="A0A6G1HY71"/>
<proteinExistence type="predicted"/>
<dbReference type="InterPro" id="IPR037401">
    <property type="entry name" value="SnoaL-like"/>
</dbReference>